<evidence type="ECO:0000313" key="1">
    <source>
        <dbReference type="EMBL" id="AIJ20160.1"/>
    </source>
</evidence>
<proteinExistence type="predicted"/>
<dbReference type="HOGENOM" id="CLU_2340657_0_0_11"/>
<sequence>MSVDWSTVRTERTVLAIVHNTTAATRLFDILPLFATDPRVQTIFTCPGSTAFTNGTHEYLARAGIDVLPWAEALDRPADLAIAASYGGDLHEVKAPL</sequence>
<protein>
    <submittedName>
        <fullName evidence="1">Uncharacterized protein</fullName>
    </submittedName>
</protein>
<organism evidence="1 2">
    <name type="scientific">Amycolatopsis methanolica 239</name>
    <dbReference type="NCBI Taxonomy" id="1068978"/>
    <lineage>
        <taxon>Bacteria</taxon>
        <taxon>Bacillati</taxon>
        <taxon>Actinomycetota</taxon>
        <taxon>Actinomycetes</taxon>
        <taxon>Pseudonocardiales</taxon>
        <taxon>Pseudonocardiaceae</taxon>
        <taxon>Amycolatopsis</taxon>
        <taxon>Amycolatopsis methanolica group</taxon>
    </lineage>
</organism>
<dbReference type="AlphaFoldDB" id="A0A076MMT9"/>
<keyword evidence="2" id="KW-1185">Reference proteome</keyword>
<dbReference type="eggNOG" id="COG0707">
    <property type="taxonomic scope" value="Bacteria"/>
</dbReference>
<dbReference type="OrthoDB" id="3661391at2"/>
<evidence type="ECO:0000313" key="2">
    <source>
        <dbReference type="Proteomes" id="UP000062973"/>
    </source>
</evidence>
<gene>
    <name evidence="1" type="ORF">AMETH_0068</name>
</gene>
<dbReference type="STRING" id="1068978.AMETH_0068"/>
<accession>A0A076MMT9</accession>
<dbReference type="EMBL" id="CP009110">
    <property type="protein sequence ID" value="AIJ20160.1"/>
    <property type="molecule type" value="Genomic_DNA"/>
</dbReference>
<dbReference type="RefSeq" id="WP_017986017.1">
    <property type="nucleotide sequence ID" value="NZ_AQUL01000001.1"/>
</dbReference>
<name>A0A076MMT9_AMYME</name>
<dbReference type="KEGG" id="amq:AMETH_0068"/>
<dbReference type="Proteomes" id="UP000062973">
    <property type="component" value="Chromosome"/>
</dbReference>
<reference evidence="1 2" key="1">
    <citation type="submission" date="2014-07" db="EMBL/GenBank/DDBJ databases">
        <title>Whole Genome Sequence of the Amycolatopsis methanolica 239.</title>
        <authorList>
            <person name="Tang B."/>
        </authorList>
    </citation>
    <scope>NUCLEOTIDE SEQUENCE [LARGE SCALE GENOMIC DNA]</scope>
    <source>
        <strain evidence="1 2">239</strain>
    </source>
</reference>
<dbReference type="PATRIC" id="fig|1068978.7.peg.74"/>